<protein>
    <submittedName>
        <fullName evidence="2">MarR family transcriptional regulator</fullName>
    </submittedName>
</protein>
<dbReference type="Gene3D" id="1.10.10.10">
    <property type="entry name" value="Winged helix-like DNA-binding domain superfamily/Winged helix DNA-binding domain"/>
    <property type="match status" value="1"/>
</dbReference>
<dbReference type="SMART" id="SM00347">
    <property type="entry name" value="HTH_MARR"/>
    <property type="match status" value="1"/>
</dbReference>
<dbReference type="Pfam" id="PF01047">
    <property type="entry name" value="MarR"/>
    <property type="match status" value="1"/>
</dbReference>
<dbReference type="InterPro" id="IPR036388">
    <property type="entry name" value="WH-like_DNA-bd_sf"/>
</dbReference>
<dbReference type="InterPro" id="IPR036390">
    <property type="entry name" value="WH_DNA-bd_sf"/>
</dbReference>
<organism evidence="2 3">
    <name type="scientific">Streptomyces silvisoli</name>
    <dbReference type="NCBI Taxonomy" id="3034235"/>
    <lineage>
        <taxon>Bacteria</taxon>
        <taxon>Bacillati</taxon>
        <taxon>Actinomycetota</taxon>
        <taxon>Actinomycetes</taxon>
        <taxon>Kitasatosporales</taxon>
        <taxon>Streptomycetaceae</taxon>
        <taxon>Streptomyces</taxon>
    </lineage>
</organism>
<name>A0ABT5ZIQ0_9ACTN</name>
<reference evidence="2 3" key="1">
    <citation type="submission" date="2023-03" db="EMBL/GenBank/DDBJ databases">
        <title>Draft genome sequence of Streptomyces sp. RB6PN23 isolated from peat swamp forest in Thailand.</title>
        <authorList>
            <person name="Klaysubun C."/>
            <person name="Duangmal K."/>
        </authorList>
    </citation>
    <scope>NUCLEOTIDE SEQUENCE [LARGE SCALE GENOMIC DNA]</scope>
    <source>
        <strain evidence="2 3">RB6PN23</strain>
    </source>
</reference>
<dbReference type="RefSeq" id="WP_276093230.1">
    <property type="nucleotide sequence ID" value="NZ_JARJBC010000005.1"/>
</dbReference>
<dbReference type="Proteomes" id="UP001216579">
    <property type="component" value="Unassembled WGS sequence"/>
</dbReference>
<dbReference type="InterPro" id="IPR000835">
    <property type="entry name" value="HTH_MarR-typ"/>
</dbReference>
<dbReference type="PANTHER" id="PTHR33164">
    <property type="entry name" value="TRANSCRIPTIONAL REGULATOR, MARR FAMILY"/>
    <property type="match status" value="1"/>
</dbReference>
<dbReference type="SUPFAM" id="SSF46785">
    <property type="entry name" value="Winged helix' DNA-binding domain"/>
    <property type="match status" value="1"/>
</dbReference>
<evidence type="ECO:0000313" key="2">
    <source>
        <dbReference type="EMBL" id="MDF3289707.1"/>
    </source>
</evidence>
<evidence type="ECO:0000313" key="3">
    <source>
        <dbReference type="Proteomes" id="UP001216579"/>
    </source>
</evidence>
<keyword evidence="3" id="KW-1185">Reference proteome</keyword>
<accession>A0ABT5ZIQ0</accession>
<gene>
    <name evidence="2" type="ORF">P3G67_10760</name>
</gene>
<comment type="caution">
    <text evidence="2">The sequence shown here is derived from an EMBL/GenBank/DDBJ whole genome shotgun (WGS) entry which is preliminary data.</text>
</comment>
<dbReference type="PANTHER" id="PTHR33164:SF43">
    <property type="entry name" value="HTH-TYPE TRANSCRIPTIONAL REPRESSOR YETL"/>
    <property type="match status" value="1"/>
</dbReference>
<proteinExistence type="predicted"/>
<dbReference type="EMBL" id="JARJBC010000005">
    <property type="protein sequence ID" value="MDF3289707.1"/>
    <property type="molecule type" value="Genomic_DNA"/>
</dbReference>
<dbReference type="PROSITE" id="PS50995">
    <property type="entry name" value="HTH_MARR_2"/>
    <property type="match status" value="1"/>
</dbReference>
<evidence type="ECO:0000259" key="1">
    <source>
        <dbReference type="PROSITE" id="PS50995"/>
    </source>
</evidence>
<dbReference type="PRINTS" id="PR00598">
    <property type="entry name" value="HTHMARR"/>
</dbReference>
<feature type="domain" description="HTH marR-type" evidence="1">
    <location>
        <begin position="15"/>
        <end position="151"/>
    </location>
</feature>
<dbReference type="InterPro" id="IPR039422">
    <property type="entry name" value="MarR/SlyA-like"/>
</dbReference>
<sequence>MQHDRKDSTSPQPGPDTAVEELAQAADALFLAMRKARGRAAAAGGLSLSQLALLDPLASGDELPVSRLATTAGVSVPTATRMLQQLEGRGVVLRRRCPDDERRVLVRLTQEGTEQLTRLRDQRREAQRRGYASFTAAERTELAAQLHRLAEIIDGHN</sequence>